<proteinExistence type="predicted"/>
<dbReference type="AlphaFoldDB" id="A0A370KYN0"/>
<feature type="domain" description="AB hydrolase-1" evidence="1">
    <location>
        <begin position="24"/>
        <end position="242"/>
    </location>
</feature>
<accession>A0A370KYN0</accession>
<evidence type="ECO:0000313" key="2">
    <source>
        <dbReference type="EMBL" id="RDJ20091.1"/>
    </source>
</evidence>
<gene>
    <name evidence="2" type="ORF">DWE98_25990</name>
</gene>
<dbReference type="Gene3D" id="3.40.50.1820">
    <property type="entry name" value="alpha/beta hydrolase"/>
    <property type="match status" value="1"/>
</dbReference>
<protein>
    <submittedName>
        <fullName evidence="2">Alpha/beta hydrolase</fullName>
    </submittedName>
</protein>
<keyword evidence="2" id="KW-0378">Hydrolase</keyword>
<dbReference type="PANTHER" id="PTHR43194">
    <property type="entry name" value="HYDROLASE ALPHA/BETA FOLD FAMILY"/>
    <property type="match status" value="1"/>
</dbReference>
<dbReference type="SUPFAM" id="SSF53474">
    <property type="entry name" value="alpha/beta-Hydrolases"/>
    <property type="match status" value="1"/>
</dbReference>
<reference evidence="3" key="1">
    <citation type="submission" date="2018-07" db="EMBL/GenBank/DDBJ databases">
        <authorList>
            <person name="Safronova V.I."/>
            <person name="Chirak E.R."/>
            <person name="Sazanova A.L."/>
        </authorList>
    </citation>
    <scope>NUCLEOTIDE SEQUENCE [LARGE SCALE GENOMIC DNA]</scope>
    <source>
        <strain evidence="3">RCAM04685</strain>
    </source>
</reference>
<dbReference type="OrthoDB" id="9812774at2"/>
<dbReference type="RefSeq" id="WP_114832226.1">
    <property type="nucleotide sequence ID" value="NZ_QQTO01000022.1"/>
</dbReference>
<dbReference type="InterPro" id="IPR050228">
    <property type="entry name" value="Carboxylesterase_BioH"/>
</dbReference>
<evidence type="ECO:0000259" key="1">
    <source>
        <dbReference type="Pfam" id="PF00561"/>
    </source>
</evidence>
<dbReference type="PRINTS" id="PR00111">
    <property type="entry name" value="ABHYDROLASE"/>
</dbReference>
<evidence type="ECO:0000313" key="3">
    <source>
        <dbReference type="Proteomes" id="UP000255207"/>
    </source>
</evidence>
<organism evidence="2 3">
    <name type="scientific">Bosea caraganae</name>
    <dbReference type="NCBI Taxonomy" id="2763117"/>
    <lineage>
        <taxon>Bacteria</taxon>
        <taxon>Pseudomonadati</taxon>
        <taxon>Pseudomonadota</taxon>
        <taxon>Alphaproteobacteria</taxon>
        <taxon>Hyphomicrobiales</taxon>
        <taxon>Boseaceae</taxon>
        <taxon>Bosea</taxon>
    </lineage>
</organism>
<comment type="caution">
    <text evidence="2">The sequence shown here is derived from an EMBL/GenBank/DDBJ whole genome shotgun (WGS) entry which is preliminary data.</text>
</comment>
<dbReference type="Pfam" id="PF00561">
    <property type="entry name" value="Abhydrolase_1"/>
    <property type="match status" value="1"/>
</dbReference>
<sequence>MQYSTRTFTRGDVALRVRLAGDGPLLCLLPGLGRPAEDLDPLAERLVEAGYGVALPDPRGSGGSTGPLDGLTLHDLAGDVAAVIEGLDAESIVLIGHGFGNRVARTVAADHPALVRLVVLLGCSGKVQPSPEIAEAIRLAQAVDTPDDIRAKAVQAAWYGQGRDISVWMSGWSQPVMKAYLAAAAATDIADWWTAGSAEVLIVQGLADVSAPPENGRSLKAEIGSRARLIEIENVSHALPVEAPDEVAEVILAGLASISQEA</sequence>
<name>A0A370KYN0_9HYPH</name>
<dbReference type="InterPro" id="IPR000073">
    <property type="entry name" value="AB_hydrolase_1"/>
</dbReference>
<dbReference type="PANTHER" id="PTHR43194:SF2">
    <property type="entry name" value="PEROXISOMAL MEMBRANE PROTEIN LPX1"/>
    <property type="match status" value="1"/>
</dbReference>
<dbReference type="Proteomes" id="UP000255207">
    <property type="component" value="Unassembled WGS sequence"/>
</dbReference>
<dbReference type="EMBL" id="QQTP01000022">
    <property type="protein sequence ID" value="RDJ20091.1"/>
    <property type="molecule type" value="Genomic_DNA"/>
</dbReference>
<dbReference type="GO" id="GO:0016787">
    <property type="term" value="F:hydrolase activity"/>
    <property type="evidence" value="ECO:0007669"/>
    <property type="project" value="UniProtKB-KW"/>
</dbReference>
<dbReference type="InterPro" id="IPR029058">
    <property type="entry name" value="AB_hydrolase_fold"/>
</dbReference>
<keyword evidence="3" id="KW-1185">Reference proteome</keyword>